<dbReference type="Gene3D" id="3.30.10.10">
    <property type="entry name" value="Trypsin Inhibitor V, subunit A"/>
    <property type="match status" value="1"/>
</dbReference>
<dbReference type="OrthoDB" id="10013825at2759"/>
<dbReference type="PANTHER" id="PTHR39600">
    <property type="entry name" value="PEPTIDASE INHIBITOR I78 FAMILY PROTEIN"/>
    <property type="match status" value="1"/>
</dbReference>
<name>A0A1R1YNJ6_9FUNG</name>
<accession>A0A1R1YNJ6</accession>
<evidence type="ECO:0000313" key="2">
    <source>
        <dbReference type="EMBL" id="OMJ24189.1"/>
    </source>
</evidence>
<dbReference type="EMBL" id="LSSM01000576">
    <property type="protein sequence ID" value="OMJ28481.1"/>
    <property type="molecule type" value="Genomic_DNA"/>
</dbReference>
<protein>
    <submittedName>
        <fullName evidence="3">Uncharacterized protein</fullName>
    </submittedName>
</protein>
<evidence type="ECO:0000313" key="1">
    <source>
        <dbReference type="EMBL" id="OMJ10632.1"/>
    </source>
</evidence>
<proteinExistence type="predicted"/>
<gene>
    <name evidence="1" type="ORF">AYI69_g10161</name>
    <name evidence="3" type="ORF">AYI69_g2050</name>
    <name evidence="2" type="ORF">AYI69_g4717</name>
</gene>
<dbReference type="EMBL" id="LSSM01006512">
    <property type="protein sequence ID" value="OMJ10632.1"/>
    <property type="molecule type" value="Genomic_DNA"/>
</dbReference>
<sequence>MNSVNTTALDMWSSRLVGLYIQRNKCKSLNVSADKIFYEKDLPDPYRILKPDSIATMDFRFDRLNVNTDFDYKVKFVNYG</sequence>
<organism evidence="3 4">
    <name type="scientific">Smittium culicis</name>
    <dbReference type="NCBI Taxonomy" id="133412"/>
    <lineage>
        <taxon>Eukaryota</taxon>
        <taxon>Fungi</taxon>
        <taxon>Fungi incertae sedis</taxon>
        <taxon>Zoopagomycota</taxon>
        <taxon>Kickxellomycotina</taxon>
        <taxon>Harpellomycetes</taxon>
        <taxon>Harpellales</taxon>
        <taxon>Legeriomycetaceae</taxon>
        <taxon>Smittium</taxon>
    </lineage>
</organism>
<reference evidence="4" key="1">
    <citation type="submission" date="2017-01" db="EMBL/GenBank/DDBJ databases">
        <authorList>
            <person name="Wang Y."/>
            <person name="White M."/>
            <person name="Kvist S."/>
            <person name="Moncalvo J.-M."/>
        </authorList>
    </citation>
    <scope>NUCLEOTIDE SEQUENCE [LARGE SCALE GENOMIC DNA]</scope>
    <source>
        <strain evidence="4">ID-206-W2</strain>
    </source>
</reference>
<evidence type="ECO:0000313" key="3">
    <source>
        <dbReference type="EMBL" id="OMJ28481.1"/>
    </source>
</evidence>
<dbReference type="PANTHER" id="PTHR39600:SF1">
    <property type="entry name" value="PEPTIDASE INHIBITOR I78 FAMILY PROTEIN"/>
    <property type="match status" value="1"/>
</dbReference>
<evidence type="ECO:0000313" key="4">
    <source>
        <dbReference type="Proteomes" id="UP000187429"/>
    </source>
</evidence>
<dbReference type="Proteomes" id="UP000187429">
    <property type="component" value="Unassembled WGS sequence"/>
</dbReference>
<dbReference type="EMBL" id="LSSM01001878">
    <property type="protein sequence ID" value="OMJ24189.1"/>
    <property type="molecule type" value="Genomic_DNA"/>
</dbReference>
<dbReference type="AlphaFoldDB" id="A0A1R1YNJ6"/>
<keyword evidence="4" id="KW-1185">Reference proteome</keyword>
<reference evidence="3" key="2">
    <citation type="submission" date="2017-01" db="EMBL/GenBank/DDBJ databases">
        <authorList>
            <person name="Mah S.A."/>
            <person name="Swanson W.J."/>
            <person name="Moy G.W."/>
            <person name="Vacquier V.D."/>
        </authorList>
    </citation>
    <scope>NUCLEOTIDE SEQUENCE [LARGE SCALE GENOMIC DNA]</scope>
    <source>
        <strain evidence="3">ID-206-W2</strain>
    </source>
</reference>
<comment type="caution">
    <text evidence="3">The sequence shown here is derived from an EMBL/GenBank/DDBJ whole genome shotgun (WGS) entry which is preliminary data.</text>
</comment>